<evidence type="ECO:0000259" key="11">
    <source>
        <dbReference type="PROSITE" id="PS50011"/>
    </source>
</evidence>
<keyword evidence="5 7" id="KW-0067">ATP-binding</keyword>
<evidence type="ECO:0000313" key="13">
    <source>
        <dbReference type="Proteomes" id="UP000716291"/>
    </source>
</evidence>
<dbReference type="PROSITE" id="PS00108">
    <property type="entry name" value="PROTEIN_KINASE_ST"/>
    <property type="match status" value="1"/>
</dbReference>
<evidence type="ECO:0000256" key="2">
    <source>
        <dbReference type="ARBA" id="ARBA00022679"/>
    </source>
</evidence>
<evidence type="ECO:0000256" key="10">
    <source>
        <dbReference type="SAM" id="MobiDB-lite"/>
    </source>
</evidence>
<feature type="compositionally biased region" description="Basic and acidic residues" evidence="10">
    <location>
        <begin position="569"/>
        <end position="583"/>
    </location>
</feature>
<dbReference type="InterPro" id="IPR011009">
    <property type="entry name" value="Kinase-like_dom_sf"/>
</dbReference>
<dbReference type="SUPFAM" id="SSF56112">
    <property type="entry name" value="Protein kinase-like (PK-like)"/>
    <property type="match status" value="1"/>
</dbReference>
<dbReference type="PROSITE" id="PS00107">
    <property type="entry name" value="PROTEIN_KINASE_ATP"/>
    <property type="match status" value="1"/>
</dbReference>
<feature type="binding site" evidence="7 9">
    <location>
        <position position="58"/>
    </location>
    <ligand>
        <name>ATP</name>
        <dbReference type="ChEBI" id="CHEBI:30616"/>
    </ligand>
</feature>
<dbReference type="FunFam" id="1.10.510.10:FF:000571">
    <property type="entry name" value="Maternal embryonic leucine zipper kinase"/>
    <property type="match status" value="1"/>
</dbReference>
<feature type="active site" description="Proton acceptor" evidence="6">
    <location>
        <position position="153"/>
    </location>
</feature>
<dbReference type="InterPro" id="IPR000719">
    <property type="entry name" value="Prot_kinase_dom"/>
</dbReference>
<dbReference type="OrthoDB" id="193931at2759"/>
<keyword evidence="2" id="KW-0808">Transferase</keyword>
<reference evidence="12" key="1">
    <citation type="journal article" date="2020" name="Microb. Genom.">
        <title>Genetic diversity of clinical and environmental Mucorales isolates obtained from an investigation of mucormycosis cases among solid organ transplant recipients.</title>
        <authorList>
            <person name="Nguyen M.H."/>
            <person name="Kaul D."/>
            <person name="Muto C."/>
            <person name="Cheng S.J."/>
            <person name="Richter R.A."/>
            <person name="Bruno V.M."/>
            <person name="Liu G."/>
            <person name="Beyhan S."/>
            <person name="Sundermann A.J."/>
            <person name="Mounaud S."/>
            <person name="Pasculle A.W."/>
            <person name="Nierman W.C."/>
            <person name="Driscoll E."/>
            <person name="Cumbie R."/>
            <person name="Clancy C.J."/>
            <person name="Dupont C.L."/>
        </authorList>
    </citation>
    <scope>NUCLEOTIDE SEQUENCE</scope>
    <source>
        <strain evidence="12">GL11</strain>
    </source>
</reference>
<gene>
    <name evidence="12" type="ORF">G6F64_007731</name>
</gene>
<feature type="compositionally biased region" description="Polar residues" evidence="10">
    <location>
        <begin position="504"/>
        <end position="514"/>
    </location>
</feature>
<feature type="region of interest" description="Disordered" evidence="10">
    <location>
        <begin position="558"/>
        <end position="583"/>
    </location>
</feature>
<evidence type="ECO:0000256" key="6">
    <source>
        <dbReference type="PIRSR" id="PIRSR630616-1"/>
    </source>
</evidence>
<sequence length="635" mass="72087">MFKKNQNNNKIEKKSITNQDNYLNGIGPYEFIQPLGSGKFSKVMLAQHTETHQKVAIKIIDKQAHDYRVMSRLVREITIMELLQHPSIVKLHETFESCDSLFLIMEYVPGWNLDEYLQKQQDGALDEDEARLLFRQLVTAVDFCHKKWVVHRDLKTPNILVTPEGQLKLADFGLGNRYGLQRLRTICGSMLYYSPEIITGQKYYGPEVDCWCLGITLFRMTAGFEPFSHAHTVGELKKDVCQCNFPMPNKLSPELQTTIKKCLQVDRRKRMTLRQALKDDPWLTKFGQLPCPVSSKTSFEEVMEDEDKTRKQFIQDLQNTNSNKIKKTVIYHPINSSTYYTTKTNNSPNVNSPNVQNIELLRSELLQSIRSRTRKLGIKSTERWETPGLKTILSSLHPSKKKIKQVIQRMTKDQVYHFQLHSTQPQSSQYPPSLSSSSTSISSTANSLELTSSALATMSSQSDDTKDTMTLLKQTCQLMGITYLQISSNSLSCILTLRNTPKNQSNLAGSSSATLLPKRNHKQSQTSATSSSLGDESTTSARKRLSLPLLSHLTSSMTTSFFSRNKPRQSSDEPTKEKEKQKEGVAMFTIQIENHKRRADRVNVRFSRTQGSNTVFKMACGWVAGVVSLDGKTSH</sequence>
<dbReference type="Pfam" id="PF00069">
    <property type="entry name" value="Pkinase"/>
    <property type="match status" value="1"/>
</dbReference>
<evidence type="ECO:0000256" key="5">
    <source>
        <dbReference type="ARBA" id="ARBA00022840"/>
    </source>
</evidence>
<comment type="caution">
    <text evidence="12">The sequence shown here is derived from an EMBL/GenBank/DDBJ whole genome shotgun (WGS) entry which is preliminary data.</text>
</comment>
<dbReference type="CDD" id="cd14003">
    <property type="entry name" value="STKc_AMPK-like"/>
    <property type="match status" value="1"/>
</dbReference>
<evidence type="ECO:0000256" key="4">
    <source>
        <dbReference type="ARBA" id="ARBA00022777"/>
    </source>
</evidence>
<keyword evidence="13" id="KW-1185">Reference proteome</keyword>
<evidence type="ECO:0000256" key="8">
    <source>
        <dbReference type="PIRSR" id="PIRSR630616-3"/>
    </source>
</evidence>
<feature type="domain" description="Protein kinase" evidence="11">
    <location>
        <begin position="29"/>
        <end position="283"/>
    </location>
</feature>
<feature type="binding site" evidence="7">
    <location>
        <position position="171"/>
    </location>
    <ligand>
        <name>ATP</name>
        <dbReference type="ChEBI" id="CHEBI:30616"/>
    </ligand>
</feature>
<dbReference type="InterPro" id="IPR030616">
    <property type="entry name" value="Aur-like"/>
</dbReference>
<name>A0A9P6X677_RHIOR</name>
<keyword evidence="4" id="KW-0418">Kinase</keyword>
<evidence type="ECO:0000256" key="1">
    <source>
        <dbReference type="ARBA" id="ARBA00022527"/>
    </source>
</evidence>
<accession>A0A9P6X677</accession>
<dbReference type="FunFam" id="3.30.200.20:FF:000003">
    <property type="entry name" value="Non-specific serine/threonine protein kinase"/>
    <property type="match status" value="1"/>
</dbReference>
<dbReference type="GO" id="GO:0004674">
    <property type="term" value="F:protein serine/threonine kinase activity"/>
    <property type="evidence" value="ECO:0007669"/>
    <property type="project" value="UniProtKB-KW"/>
</dbReference>
<keyword evidence="3 7" id="KW-0547">Nucleotide-binding</keyword>
<evidence type="ECO:0000256" key="9">
    <source>
        <dbReference type="PROSITE-ProRule" id="PRU10141"/>
    </source>
</evidence>
<dbReference type="EMBL" id="JAANQT010001171">
    <property type="protein sequence ID" value="KAG1306265.1"/>
    <property type="molecule type" value="Genomic_DNA"/>
</dbReference>
<evidence type="ECO:0000256" key="3">
    <source>
        <dbReference type="ARBA" id="ARBA00022741"/>
    </source>
</evidence>
<feature type="cross-link" description="Glycyl lysine isopeptide (Lys-Gly) (interchain with G-Cter in SUMO2)" evidence="8">
    <location>
        <position position="155"/>
    </location>
</feature>
<dbReference type="PANTHER" id="PTHR24350">
    <property type="entry name" value="SERINE/THREONINE-PROTEIN KINASE IAL-RELATED"/>
    <property type="match status" value="1"/>
</dbReference>
<dbReference type="PROSITE" id="PS50011">
    <property type="entry name" value="PROTEIN_KINASE_DOM"/>
    <property type="match status" value="1"/>
</dbReference>
<dbReference type="AlphaFoldDB" id="A0A9P6X677"/>
<dbReference type="GO" id="GO:0005524">
    <property type="term" value="F:ATP binding"/>
    <property type="evidence" value="ECO:0007669"/>
    <property type="project" value="UniProtKB-UniRule"/>
</dbReference>
<evidence type="ECO:0000313" key="12">
    <source>
        <dbReference type="EMBL" id="KAG1306265.1"/>
    </source>
</evidence>
<dbReference type="InterPro" id="IPR017441">
    <property type="entry name" value="Protein_kinase_ATP_BS"/>
</dbReference>
<dbReference type="InterPro" id="IPR008271">
    <property type="entry name" value="Ser/Thr_kinase_AS"/>
</dbReference>
<dbReference type="Proteomes" id="UP000716291">
    <property type="component" value="Unassembled WGS sequence"/>
</dbReference>
<feature type="region of interest" description="Disordered" evidence="10">
    <location>
        <begin position="504"/>
        <end position="541"/>
    </location>
</feature>
<dbReference type="SMART" id="SM00220">
    <property type="entry name" value="S_TKc"/>
    <property type="match status" value="1"/>
</dbReference>
<feature type="binding site" evidence="7">
    <location>
        <position position="39"/>
    </location>
    <ligand>
        <name>ATP</name>
        <dbReference type="ChEBI" id="CHEBI:30616"/>
    </ligand>
</feature>
<dbReference type="Gene3D" id="1.10.510.10">
    <property type="entry name" value="Transferase(Phosphotransferase) domain 1"/>
    <property type="match status" value="1"/>
</dbReference>
<feature type="region of interest" description="Disordered" evidence="10">
    <location>
        <begin position="422"/>
        <end position="441"/>
    </location>
</feature>
<evidence type="ECO:0000256" key="7">
    <source>
        <dbReference type="PIRSR" id="PIRSR630616-2"/>
    </source>
</evidence>
<feature type="compositionally biased region" description="Polar residues" evidence="10">
    <location>
        <begin position="523"/>
        <end position="540"/>
    </location>
</feature>
<proteinExistence type="predicted"/>
<keyword evidence="1" id="KW-0723">Serine/threonine-protein kinase</keyword>
<protein>
    <recommendedName>
        <fullName evidence="11">Protein kinase domain-containing protein</fullName>
    </recommendedName>
</protein>
<organism evidence="12 13">
    <name type="scientific">Rhizopus oryzae</name>
    <name type="common">Mucormycosis agent</name>
    <name type="synonym">Rhizopus arrhizus var. delemar</name>
    <dbReference type="NCBI Taxonomy" id="64495"/>
    <lineage>
        <taxon>Eukaryota</taxon>
        <taxon>Fungi</taxon>
        <taxon>Fungi incertae sedis</taxon>
        <taxon>Mucoromycota</taxon>
        <taxon>Mucoromycotina</taxon>
        <taxon>Mucoromycetes</taxon>
        <taxon>Mucorales</taxon>
        <taxon>Mucorineae</taxon>
        <taxon>Rhizopodaceae</taxon>
        <taxon>Rhizopus</taxon>
    </lineage>
</organism>